<reference evidence="1 2" key="1">
    <citation type="submission" date="2019-06" db="EMBL/GenBank/DDBJ databases">
        <title>Sequencing the genomes of 1000 actinobacteria strains.</title>
        <authorList>
            <person name="Klenk H.-P."/>
        </authorList>
    </citation>
    <scope>NUCLEOTIDE SEQUENCE [LARGE SCALE GENOMIC DNA]</scope>
    <source>
        <strain evidence="1 2">DSM 105492</strain>
    </source>
</reference>
<dbReference type="InterPro" id="IPR008000">
    <property type="entry name" value="Rham/fucose_mutarotase"/>
</dbReference>
<sequence length="108" mass="12206">MRVALHSIVKDGHESSYDREHERIPDDLAASFARIGIHDWTIWRSGSHLFHVVDCDDFAAAMRALQDDPADAAWQAHIGQHVDHFVLDGPSPEGMVLPQVWRLSEQRG</sequence>
<protein>
    <submittedName>
        <fullName evidence="1">L-rhamnose mutarotase</fullName>
    </submittedName>
</protein>
<proteinExistence type="predicted"/>
<dbReference type="RefSeq" id="WP_141895802.1">
    <property type="nucleotide sequence ID" value="NZ_BAABLH010000006.1"/>
</dbReference>
<accession>A0A543EQ35</accession>
<dbReference type="InterPro" id="IPR011008">
    <property type="entry name" value="Dimeric_a/b-barrel"/>
</dbReference>
<dbReference type="Proteomes" id="UP000320235">
    <property type="component" value="Unassembled WGS sequence"/>
</dbReference>
<keyword evidence="2" id="KW-1185">Reference proteome</keyword>
<comment type="caution">
    <text evidence="1">The sequence shown here is derived from an EMBL/GenBank/DDBJ whole genome shotgun (WGS) entry which is preliminary data.</text>
</comment>
<dbReference type="Pfam" id="PF05336">
    <property type="entry name" value="rhaM"/>
    <property type="match status" value="1"/>
</dbReference>
<organism evidence="1 2">
    <name type="scientific">Microbacterium kyungheense</name>
    <dbReference type="NCBI Taxonomy" id="1263636"/>
    <lineage>
        <taxon>Bacteria</taxon>
        <taxon>Bacillati</taxon>
        <taxon>Actinomycetota</taxon>
        <taxon>Actinomycetes</taxon>
        <taxon>Micrococcales</taxon>
        <taxon>Microbacteriaceae</taxon>
        <taxon>Microbacterium</taxon>
    </lineage>
</organism>
<name>A0A543EQ35_9MICO</name>
<gene>
    <name evidence="1" type="ORF">FB391_3086</name>
</gene>
<dbReference type="GO" id="GO:0016857">
    <property type="term" value="F:racemase and epimerase activity, acting on carbohydrates and derivatives"/>
    <property type="evidence" value="ECO:0007669"/>
    <property type="project" value="InterPro"/>
</dbReference>
<dbReference type="AlphaFoldDB" id="A0A543EQ35"/>
<evidence type="ECO:0000313" key="1">
    <source>
        <dbReference type="EMBL" id="TQM23696.1"/>
    </source>
</evidence>
<dbReference type="EMBL" id="VFPE01000005">
    <property type="protein sequence ID" value="TQM23696.1"/>
    <property type="molecule type" value="Genomic_DNA"/>
</dbReference>
<dbReference type="OrthoDB" id="3826869at2"/>
<dbReference type="Gene3D" id="3.30.70.100">
    <property type="match status" value="1"/>
</dbReference>
<dbReference type="SUPFAM" id="SSF54909">
    <property type="entry name" value="Dimeric alpha+beta barrel"/>
    <property type="match status" value="1"/>
</dbReference>
<evidence type="ECO:0000313" key="2">
    <source>
        <dbReference type="Proteomes" id="UP000320235"/>
    </source>
</evidence>